<dbReference type="PANTHER" id="PTHR45138">
    <property type="entry name" value="REGULATORY COMPONENTS OF SENSORY TRANSDUCTION SYSTEM"/>
    <property type="match status" value="1"/>
</dbReference>
<feature type="domain" description="GGDEF" evidence="5">
    <location>
        <begin position="276"/>
        <end position="409"/>
    </location>
</feature>
<evidence type="ECO:0000313" key="7">
    <source>
        <dbReference type="Proteomes" id="UP000253769"/>
    </source>
</evidence>
<feature type="transmembrane region" description="Helical" evidence="4">
    <location>
        <begin position="204"/>
        <end position="227"/>
    </location>
</feature>
<dbReference type="CDD" id="cd01949">
    <property type="entry name" value="GGDEF"/>
    <property type="match status" value="1"/>
</dbReference>
<dbReference type="Pfam" id="PF00990">
    <property type="entry name" value="GGDEF"/>
    <property type="match status" value="1"/>
</dbReference>
<accession>A0A369WW54</accession>
<evidence type="ECO:0000256" key="2">
    <source>
        <dbReference type="ARBA" id="ARBA00012528"/>
    </source>
</evidence>
<dbReference type="InterPro" id="IPR029787">
    <property type="entry name" value="Nucleotide_cyclase"/>
</dbReference>
<dbReference type="AlphaFoldDB" id="A0A369WW54"/>
<proteinExistence type="predicted"/>
<dbReference type="GO" id="GO:1902201">
    <property type="term" value="P:negative regulation of bacterial-type flagellum-dependent cell motility"/>
    <property type="evidence" value="ECO:0007669"/>
    <property type="project" value="TreeGrafter"/>
</dbReference>
<dbReference type="Proteomes" id="UP000253769">
    <property type="component" value="Unassembled WGS sequence"/>
</dbReference>
<dbReference type="FunFam" id="3.30.70.270:FF:000001">
    <property type="entry name" value="Diguanylate cyclase domain protein"/>
    <property type="match status" value="1"/>
</dbReference>
<evidence type="ECO:0000313" key="6">
    <source>
        <dbReference type="EMBL" id="RDE25269.1"/>
    </source>
</evidence>
<protein>
    <recommendedName>
        <fullName evidence="2">diguanylate cyclase</fullName>
        <ecNumber evidence="2">2.7.7.65</ecNumber>
    </recommendedName>
</protein>
<dbReference type="GO" id="GO:0043709">
    <property type="term" value="P:cell adhesion involved in single-species biofilm formation"/>
    <property type="evidence" value="ECO:0007669"/>
    <property type="project" value="TreeGrafter"/>
</dbReference>
<dbReference type="SUPFAM" id="SSF55073">
    <property type="entry name" value="Nucleotide cyclase"/>
    <property type="match status" value="1"/>
</dbReference>
<gene>
    <name evidence="6" type="ORF">DV711_06890</name>
</gene>
<reference evidence="6 7" key="1">
    <citation type="submission" date="2018-07" db="EMBL/GenBank/DDBJ databases">
        <title>Motiliproteus coralliicola sp. nov., a bacterium isolated from Coral.</title>
        <authorList>
            <person name="Wang G."/>
        </authorList>
    </citation>
    <scope>NUCLEOTIDE SEQUENCE [LARGE SCALE GENOMIC DNA]</scope>
    <source>
        <strain evidence="6 7">C34</strain>
    </source>
</reference>
<comment type="cofactor">
    <cofactor evidence="1">
        <name>Mg(2+)</name>
        <dbReference type="ChEBI" id="CHEBI:18420"/>
    </cofactor>
</comment>
<comment type="caution">
    <text evidence="6">The sequence shown here is derived from an EMBL/GenBank/DDBJ whole genome shotgun (WGS) entry which is preliminary data.</text>
</comment>
<evidence type="ECO:0000256" key="1">
    <source>
        <dbReference type="ARBA" id="ARBA00001946"/>
    </source>
</evidence>
<dbReference type="EC" id="2.7.7.65" evidence="2"/>
<keyword evidence="4" id="KW-0812">Transmembrane</keyword>
<comment type="catalytic activity">
    <reaction evidence="3">
        <text>2 GTP = 3',3'-c-di-GMP + 2 diphosphate</text>
        <dbReference type="Rhea" id="RHEA:24898"/>
        <dbReference type="ChEBI" id="CHEBI:33019"/>
        <dbReference type="ChEBI" id="CHEBI:37565"/>
        <dbReference type="ChEBI" id="CHEBI:58805"/>
        <dbReference type="EC" id="2.7.7.65"/>
    </reaction>
</comment>
<dbReference type="PANTHER" id="PTHR45138:SF9">
    <property type="entry name" value="DIGUANYLATE CYCLASE DGCM-RELATED"/>
    <property type="match status" value="1"/>
</dbReference>
<name>A0A369WW54_9GAMM</name>
<dbReference type="SMART" id="SM00267">
    <property type="entry name" value="GGDEF"/>
    <property type="match status" value="1"/>
</dbReference>
<feature type="transmembrane region" description="Helical" evidence="4">
    <location>
        <begin position="20"/>
        <end position="43"/>
    </location>
</feature>
<keyword evidence="4" id="KW-1133">Transmembrane helix</keyword>
<dbReference type="GO" id="GO:0052621">
    <property type="term" value="F:diguanylate cyclase activity"/>
    <property type="evidence" value="ECO:0007669"/>
    <property type="project" value="UniProtKB-EC"/>
</dbReference>
<dbReference type="InterPro" id="IPR000160">
    <property type="entry name" value="GGDEF_dom"/>
</dbReference>
<dbReference type="NCBIfam" id="TIGR00254">
    <property type="entry name" value="GGDEF"/>
    <property type="match status" value="1"/>
</dbReference>
<sequence>MADISVFSAQNSPAKLLKLLLIVALFFSITILGLSSYAITAIYSKQVLQDTETNAIKTSLSVLALEKDNFLHPDADGNEQLQIYPEDFQALDAKMRALFAPLDIVKIKIFSTQGEVLYSTDHSIIGKKDKENLRLKAALAGGTDSKLKSKDEFTDLQGEKRFAVDVVESYVPIHNSLGMIVGAFEIYQDITASNSRSHQGAMNLLISLALILVVAFGLSFLVVKIAAKELTKIQHKLHDMATLDSLTGLYNRAMILEALEHESIPEQRAVEEATHSTFSLVMIDIDHFKSVNDVYGHLVGDRVIVKVANSISKALRDGDRIGRYGGEEFLLLLPATDLNGACSLAERIRQRVEETLIEIDQHELSITISLGVATSNATESTYKSVLQRADDALYAAKQEGRNRVNYREFEQQAFQFDAEQ</sequence>
<keyword evidence="7" id="KW-1185">Reference proteome</keyword>
<dbReference type="GO" id="GO:0005886">
    <property type="term" value="C:plasma membrane"/>
    <property type="evidence" value="ECO:0007669"/>
    <property type="project" value="TreeGrafter"/>
</dbReference>
<keyword evidence="4" id="KW-0472">Membrane</keyword>
<dbReference type="EMBL" id="QQOH01000001">
    <property type="protein sequence ID" value="RDE25269.1"/>
    <property type="molecule type" value="Genomic_DNA"/>
</dbReference>
<organism evidence="6 7">
    <name type="scientific">Motiliproteus coralliicola</name>
    <dbReference type="NCBI Taxonomy" id="2283196"/>
    <lineage>
        <taxon>Bacteria</taxon>
        <taxon>Pseudomonadati</taxon>
        <taxon>Pseudomonadota</taxon>
        <taxon>Gammaproteobacteria</taxon>
        <taxon>Oceanospirillales</taxon>
        <taxon>Oceanospirillaceae</taxon>
        <taxon>Motiliproteus</taxon>
    </lineage>
</organism>
<evidence type="ECO:0000256" key="4">
    <source>
        <dbReference type="SAM" id="Phobius"/>
    </source>
</evidence>
<dbReference type="InterPro" id="IPR050469">
    <property type="entry name" value="Diguanylate_Cyclase"/>
</dbReference>
<dbReference type="RefSeq" id="WP_114694864.1">
    <property type="nucleotide sequence ID" value="NZ_QQOH01000001.1"/>
</dbReference>
<dbReference type="OrthoDB" id="9812260at2"/>
<evidence type="ECO:0000256" key="3">
    <source>
        <dbReference type="ARBA" id="ARBA00034247"/>
    </source>
</evidence>
<dbReference type="Gene3D" id="3.30.70.270">
    <property type="match status" value="1"/>
</dbReference>
<evidence type="ECO:0000259" key="5">
    <source>
        <dbReference type="PROSITE" id="PS50887"/>
    </source>
</evidence>
<dbReference type="InterPro" id="IPR043128">
    <property type="entry name" value="Rev_trsase/Diguanyl_cyclase"/>
</dbReference>
<dbReference type="PROSITE" id="PS50887">
    <property type="entry name" value="GGDEF"/>
    <property type="match status" value="1"/>
</dbReference>